<gene>
    <name evidence="2" type="ordered locus">Cwoe_4393</name>
</gene>
<dbReference type="OrthoDB" id="244285at2"/>
<keyword evidence="3" id="KW-1185">Reference proteome</keyword>
<dbReference type="SUPFAM" id="SSF51726">
    <property type="entry name" value="UROD/MetE-like"/>
    <property type="match status" value="1"/>
</dbReference>
<dbReference type="InterPro" id="IPR038071">
    <property type="entry name" value="UROD/MetE-like_sf"/>
</dbReference>
<protein>
    <submittedName>
        <fullName evidence="2">Methionine synthase vitamin-B12 independent</fullName>
    </submittedName>
</protein>
<dbReference type="CDD" id="cd03311">
    <property type="entry name" value="CIMS_C_terminal_like"/>
    <property type="match status" value="1"/>
</dbReference>
<dbReference type="EMBL" id="CP001854">
    <property type="protein sequence ID" value="ADB52807.1"/>
    <property type="molecule type" value="Genomic_DNA"/>
</dbReference>
<dbReference type="PANTHER" id="PTHR43844:SF2">
    <property type="entry name" value="SYNTHASE, VITAMIN-B12 INDEPENDENT, PUTATIVE (AFU_ORTHOLOGUE AFUA_3G12060)-RELATED"/>
    <property type="match status" value="1"/>
</dbReference>
<reference evidence="2 3" key="1">
    <citation type="journal article" date="2010" name="Stand. Genomic Sci.">
        <title>Complete genome sequence of Conexibacter woesei type strain (ID131577).</title>
        <authorList>
            <person name="Pukall R."/>
            <person name="Lapidus A."/>
            <person name="Glavina Del Rio T."/>
            <person name="Copeland A."/>
            <person name="Tice H."/>
            <person name="Cheng J.-F."/>
            <person name="Lucas S."/>
            <person name="Chen F."/>
            <person name="Nolan M."/>
            <person name="Bruce D."/>
            <person name="Goodwin L."/>
            <person name="Pitluck S."/>
            <person name="Mavromatis K."/>
            <person name="Ivanova N."/>
            <person name="Ovchinnikova G."/>
            <person name="Pati A."/>
            <person name="Chen A."/>
            <person name="Palaniappan K."/>
            <person name="Land M."/>
            <person name="Hauser L."/>
            <person name="Chang Y.-J."/>
            <person name="Jeffries C.D."/>
            <person name="Chain P."/>
            <person name="Meincke L."/>
            <person name="Sims D."/>
            <person name="Brettin T."/>
            <person name="Detter J.C."/>
            <person name="Rohde M."/>
            <person name="Goeker M."/>
            <person name="Bristow J."/>
            <person name="Eisen J.A."/>
            <person name="Markowitz V."/>
            <person name="Kyrpides N.C."/>
            <person name="Klenk H.-P."/>
            <person name="Hugenholtz P."/>
        </authorList>
    </citation>
    <scope>NUCLEOTIDE SEQUENCE [LARGE SCALE GENOMIC DNA]</scope>
    <source>
        <strain evidence="3">DSM 14684 / CIP 108061 / JCM 11494 / NBRC 100937 / ID131577</strain>
    </source>
</reference>
<feature type="domain" description="Cobalamin-independent methionine synthase MetE C-terminal/archaeal" evidence="1">
    <location>
        <begin position="9"/>
        <end position="113"/>
    </location>
</feature>
<dbReference type="KEGG" id="cwo:Cwoe_4393"/>
<dbReference type="InterPro" id="IPR002629">
    <property type="entry name" value="Met_Synth_C/arc"/>
</dbReference>
<organism evidence="2 3">
    <name type="scientific">Conexibacter woesei (strain DSM 14684 / CCUG 47730 / CIP 108061 / JCM 11494 / NBRC 100937 / ID131577)</name>
    <dbReference type="NCBI Taxonomy" id="469383"/>
    <lineage>
        <taxon>Bacteria</taxon>
        <taxon>Bacillati</taxon>
        <taxon>Actinomycetota</taxon>
        <taxon>Thermoleophilia</taxon>
        <taxon>Solirubrobacterales</taxon>
        <taxon>Conexibacteraceae</taxon>
        <taxon>Conexibacter</taxon>
    </lineage>
</organism>
<dbReference type="RefSeq" id="WP_012935858.1">
    <property type="nucleotide sequence ID" value="NC_013739.1"/>
</dbReference>
<evidence type="ECO:0000259" key="1">
    <source>
        <dbReference type="Pfam" id="PF01717"/>
    </source>
</evidence>
<dbReference type="GO" id="GO:0008270">
    <property type="term" value="F:zinc ion binding"/>
    <property type="evidence" value="ECO:0007669"/>
    <property type="project" value="InterPro"/>
</dbReference>
<dbReference type="HOGENOM" id="CLU_046993_0_0_11"/>
<dbReference type="GO" id="GO:0009086">
    <property type="term" value="P:methionine biosynthetic process"/>
    <property type="evidence" value="ECO:0007669"/>
    <property type="project" value="InterPro"/>
</dbReference>
<sequence>MKASDDRILTTHVGSLPRSPELLRMLEEIERDGDVNRDAFESKVVADLEQVVRNQLDVGIDVGGDGELPRIGFSSYVKDRVAGFGGVSTRGGMTDYEKFPRWAEMMVGDSAVGGEQPSESSTTYALPMAQEKIRYDPDRAAAKEELAWFAGALDAAPARFAETFVTAASPGIISTTLLRSEDNAAYANDREYLADICAEMRAEYELIVERGHVLQIDAPDLAFERQIMFRDRPLSEFLERVRLHVEVLNEAISNIPRDRVRMHVCWGNWNGPHIDDVELEPLLPYLYEAQVAGISMAGANPLHAHDFKLFASYPLPEHMVLLPGVIDVTHNYLEHPEVVADRICAYADVVGDPSRIIASTDCGFGTFAGLQLVAEDVTWKKLERLAEGAQIASERLGK</sequence>
<evidence type="ECO:0000313" key="2">
    <source>
        <dbReference type="EMBL" id="ADB52807.1"/>
    </source>
</evidence>
<proteinExistence type="predicted"/>
<dbReference type="STRING" id="469383.Cwoe_4393"/>
<dbReference type="AlphaFoldDB" id="D3F709"/>
<accession>D3F709</accession>
<dbReference type="Proteomes" id="UP000008229">
    <property type="component" value="Chromosome"/>
</dbReference>
<dbReference type="GO" id="GO:0003871">
    <property type="term" value="F:5-methyltetrahydropteroyltriglutamate-homocysteine S-methyltransferase activity"/>
    <property type="evidence" value="ECO:0007669"/>
    <property type="project" value="InterPro"/>
</dbReference>
<dbReference type="Gene3D" id="3.20.20.210">
    <property type="match status" value="1"/>
</dbReference>
<name>D3F709_CONWI</name>
<evidence type="ECO:0000313" key="3">
    <source>
        <dbReference type="Proteomes" id="UP000008229"/>
    </source>
</evidence>
<dbReference type="Pfam" id="PF01717">
    <property type="entry name" value="Meth_synt_2"/>
    <property type="match status" value="1"/>
</dbReference>
<dbReference type="PANTHER" id="PTHR43844">
    <property type="entry name" value="METHIONINE SYNTHASE"/>
    <property type="match status" value="1"/>
</dbReference>
<reference evidence="3" key="2">
    <citation type="submission" date="2010-01" db="EMBL/GenBank/DDBJ databases">
        <title>The complete genome of Conexibacter woesei DSM 14684.</title>
        <authorList>
            <consortium name="US DOE Joint Genome Institute (JGI-PGF)"/>
            <person name="Lucas S."/>
            <person name="Copeland A."/>
            <person name="Lapidus A."/>
            <person name="Glavina del Rio T."/>
            <person name="Dalin E."/>
            <person name="Tice H."/>
            <person name="Bruce D."/>
            <person name="Goodwin L."/>
            <person name="Pitluck S."/>
            <person name="Kyrpides N."/>
            <person name="Mavromatis K."/>
            <person name="Ivanova N."/>
            <person name="Mikhailova N."/>
            <person name="Chertkov O."/>
            <person name="Brettin T."/>
            <person name="Detter J.C."/>
            <person name="Han C."/>
            <person name="Larimer F."/>
            <person name="Land M."/>
            <person name="Hauser L."/>
            <person name="Markowitz V."/>
            <person name="Cheng J.-F."/>
            <person name="Hugenholtz P."/>
            <person name="Woyke T."/>
            <person name="Wu D."/>
            <person name="Pukall R."/>
            <person name="Steenblock K."/>
            <person name="Schneider S."/>
            <person name="Klenk H.-P."/>
            <person name="Eisen J.A."/>
        </authorList>
    </citation>
    <scope>NUCLEOTIDE SEQUENCE [LARGE SCALE GENOMIC DNA]</scope>
    <source>
        <strain evidence="3">DSM 14684 / CIP 108061 / JCM 11494 / NBRC 100937 / ID131577</strain>
    </source>
</reference>
<dbReference type="eggNOG" id="COG0620">
    <property type="taxonomic scope" value="Bacteria"/>
</dbReference>